<evidence type="ECO:0000259" key="4">
    <source>
        <dbReference type="Pfam" id="PF13377"/>
    </source>
</evidence>
<evidence type="ECO:0000256" key="3">
    <source>
        <dbReference type="ARBA" id="ARBA00023163"/>
    </source>
</evidence>
<accession>A0A841C3A5</accession>
<comment type="caution">
    <text evidence="5">The sequence shown here is derived from an EMBL/GenBank/DDBJ whole genome shotgun (WGS) entry which is preliminary data.</text>
</comment>
<reference evidence="5 6" key="1">
    <citation type="submission" date="2020-08" db="EMBL/GenBank/DDBJ databases">
        <title>Sequencing the genomes of 1000 actinobacteria strains.</title>
        <authorList>
            <person name="Klenk H.-P."/>
        </authorList>
    </citation>
    <scope>NUCLEOTIDE SEQUENCE [LARGE SCALE GENOMIC DNA]</scope>
    <source>
        <strain evidence="5 6">DSM 45362</strain>
    </source>
</reference>
<keyword evidence="1" id="KW-0805">Transcription regulation</keyword>
<keyword evidence="6" id="KW-1185">Reference proteome</keyword>
<dbReference type="GO" id="GO:0003700">
    <property type="term" value="F:DNA-binding transcription factor activity"/>
    <property type="evidence" value="ECO:0007669"/>
    <property type="project" value="TreeGrafter"/>
</dbReference>
<protein>
    <submittedName>
        <fullName evidence="5">DNA-binding LacI/PurR family transcriptional regulator</fullName>
    </submittedName>
</protein>
<dbReference type="GO" id="GO:0000976">
    <property type="term" value="F:transcription cis-regulatory region binding"/>
    <property type="evidence" value="ECO:0007669"/>
    <property type="project" value="TreeGrafter"/>
</dbReference>
<dbReference type="InterPro" id="IPR046335">
    <property type="entry name" value="LacI/GalR-like_sensor"/>
</dbReference>
<dbReference type="EMBL" id="JACHMN010000003">
    <property type="protein sequence ID" value="MBB5874248.1"/>
    <property type="molecule type" value="Genomic_DNA"/>
</dbReference>
<keyword evidence="3" id="KW-0804">Transcription</keyword>
<dbReference type="Gene3D" id="3.40.50.2300">
    <property type="match status" value="2"/>
</dbReference>
<organism evidence="5 6">
    <name type="scientific">Allocatelliglobosispora scoriae</name>
    <dbReference type="NCBI Taxonomy" id="643052"/>
    <lineage>
        <taxon>Bacteria</taxon>
        <taxon>Bacillati</taxon>
        <taxon>Actinomycetota</taxon>
        <taxon>Actinomycetes</taxon>
        <taxon>Micromonosporales</taxon>
        <taxon>Micromonosporaceae</taxon>
        <taxon>Allocatelliglobosispora</taxon>
    </lineage>
</organism>
<evidence type="ECO:0000256" key="1">
    <source>
        <dbReference type="ARBA" id="ARBA00023015"/>
    </source>
</evidence>
<dbReference type="PANTHER" id="PTHR30146:SF153">
    <property type="entry name" value="LACTOSE OPERON REPRESSOR"/>
    <property type="match status" value="1"/>
</dbReference>
<sequence>MLCTRARIASYKAALESAGLPIDRELVQYGNFRHDGGLRGAQWLLSRANPPTAIFAGSDQQATGVYEAIRQAGLSIPGDVSVVGFDALQFAAWTAPPLTTVRQPLHEMGVAATRTLLRIIGGERLESTRIELATHLINRESTAPPVR</sequence>
<proteinExistence type="predicted"/>
<dbReference type="Pfam" id="PF13377">
    <property type="entry name" value="Peripla_BP_3"/>
    <property type="match status" value="1"/>
</dbReference>
<dbReference type="PANTHER" id="PTHR30146">
    <property type="entry name" value="LACI-RELATED TRANSCRIPTIONAL REPRESSOR"/>
    <property type="match status" value="1"/>
</dbReference>
<dbReference type="AlphaFoldDB" id="A0A841C3A5"/>
<dbReference type="InterPro" id="IPR028082">
    <property type="entry name" value="Peripla_BP_I"/>
</dbReference>
<name>A0A841C3A5_9ACTN</name>
<gene>
    <name evidence="5" type="ORF">F4553_007682</name>
</gene>
<keyword evidence="2 5" id="KW-0238">DNA-binding</keyword>
<dbReference type="Proteomes" id="UP000587527">
    <property type="component" value="Unassembled WGS sequence"/>
</dbReference>
<evidence type="ECO:0000256" key="2">
    <source>
        <dbReference type="ARBA" id="ARBA00023125"/>
    </source>
</evidence>
<evidence type="ECO:0000313" key="6">
    <source>
        <dbReference type="Proteomes" id="UP000587527"/>
    </source>
</evidence>
<evidence type="ECO:0000313" key="5">
    <source>
        <dbReference type="EMBL" id="MBB5874248.1"/>
    </source>
</evidence>
<feature type="domain" description="Transcriptional regulator LacI/GalR-like sensor" evidence="4">
    <location>
        <begin position="5"/>
        <end position="142"/>
    </location>
</feature>
<dbReference type="SUPFAM" id="SSF53822">
    <property type="entry name" value="Periplasmic binding protein-like I"/>
    <property type="match status" value="1"/>
</dbReference>